<organism evidence="9 10">
    <name type="scientific">Bacillus solimangrovi</name>
    <dbReference type="NCBI Taxonomy" id="1305675"/>
    <lineage>
        <taxon>Bacteria</taxon>
        <taxon>Bacillati</taxon>
        <taxon>Bacillota</taxon>
        <taxon>Bacilli</taxon>
        <taxon>Bacillales</taxon>
        <taxon>Bacillaceae</taxon>
        <taxon>Bacillus</taxon>
    </lineage>
</organism>
<keyword evidence="10" id="KW-1185">Reference proteome</keyword>
<sequence>MYSLSMMKLERTGLQFRLVYFFIFFSFGSLFPLLSVFLRNDAGLSGTQIGTIISLSPVVMIFIQPFWGIVSDATQRPRFVLTLTLCLTGLTALLYLLVDTYFLFIIVALLSAFFQSAIVPVSDSLSLSYVQRSGENYGSIRLYGALGFSAAVLVAGWFADQFGIHVIFYLFAFILIFVSLLSFRLPEESQQMKINMREGSRTLLKMPRFILIIAATFCVFGPVLANNFYFGIYLEETGATLTGIGVAFLLAAGSEAPFMKVAHNFIGRLGLVNVLLFASIVSAFRWGIYIFEPPLFIVYVTTIMQGISVGLYVPAALQYVRELAPQEVRSTAVSLYSAAGNGFGNWFCAFSAGFIIEFLGVSSLYILFAFLTVLGTCFIIMIYRLDKVVIK</sequence>
<dbReference type="Gene3D" id="1.20.1250.20">
    <property type="entry name" value="MFS general substrate transporter like domains"/>
    <property type="match status" value="2"/>
</dbReference>
<feature type="transmembrane region" description="Helical" evidence="7">
    <location>
        <begin position="165"/>
        <end position="185"/>
    </location>
</feature>
<dbReference type="EMBL" id="MJEH01000044">
    <property type="protein sequence ID" value="OEH91767.1"/>
    <property type="molecule type" value="Genomic_DNA"/>
</dbReference>
<dbReference type="InterPro" id="IPR005829">
    <property type="entry name" value="Sugar_transporter_CS"/>
</dbReference>
<dbReference type="OrthoDB" id="1650886at2"/>
<dbReference type="PROSITE" id="PS50850">
    <property type="entry name" value="MFS"/>
    <property type="match status" value="1"/>
</dbReference>
<evidence type="ECO:0000313" key="10">
    <source>
        <dbReference type="Proteomes" id="UP000095209"/>
    </source>
</evidence>
<feature type="transmembrane region" description="Helical" evidence="7">
    <location>
        <begin position="142"/>
        <end position="159"/>
    </location>
</feature>
<feature type="transmembrane region" description="Helical" evidence="7">
    <location>
        <begin position="237"/>
        <end position="258"/>
    </location>
</feature>
<evidence type="ECO:0000313" key="9">
    <source>
        <dbReference type="EMBL" id="OEH91767.1"/>
    </source>
</evidence>
<feature type="transmembrane region" description="Helical" evidence="7">
    <location>
        <begin position="270"/>
        <end position="290"/>
    </location>
</feature>
<dbReference type="AlphaFoldDB" id="A0A1E5LCG1"/>
<feature type="transmembrane region" description="Helical" evidence="7">
    <location>
        <begin position="79"/>
        <end position="96"/>
    </location>
</feature>
<dbReference type="Pfam" id="PF12832">
    <property type="entry name" value="MFS_1_like"/>
    <property type="match status" value="1"/>
</dbReference>
<feature type="transmembrane region" description="Helical" evidence="7">
    <location>
        <begin position="102"/>
        <end position="121"/>
    </location>
</feature>
<feature type="transmembrane region" description="Helical" evidence="7">
    <location>
        <begin position="362"/>
        <end position="383"/>
    </location>
</feature>
<gene>
    <name evidence="9" type="ORF">BFG57_03230</name>
</gene>
<proteinExistence type="predicted"/>
<feature type="transmembrane region" description="Helical" evidence="7">
    <location>
        <begin position="206"/>
        <end position="225"/>
    </location>
</feature>
<evidence type="ECO:0000259" key="8">
    <source>
        <dbReference type="PROSITE" id="PS50850"/>
    </source>
</evidence>
<evidence type="ECO:0000256" key="6">
    <source>
        <dbReference type="ARBA" id="ARBA00023136"/>
    </source>
</evidence>
<dbReference type="InterPro" id="IPR036259">
    <property type="entry name" value="MFS_trans_sf"/>
</dbReference>
<dbReference type="SUPFAM" id="SSF103473">
    <property type="entry name" value="MFS general substrate transporter"/>
    <property type="match status" value="1"/>
</dbReference>
<keyword evidence="5 7" id="KW-1133">Transmembrane helix</keyword>
<comment type="caution">
    <text evidence="9">The sequence shown here is derived from an EMBL/GenBank/DDBJ whole genome shotgun (WGS) entry which is preliminary data.</text>
</comment>
<evidence type="ECO:0000256" key="4">
    <source>
        <dbReference type="ARBA" id="ARBA00022692"/>
    </source>
</evidence>
<feature type="transmembrane region" description="Helical" evidence="7">
    <location>
        <begin position="332"/>
        <end position="356"/>
    </location>
</feature>
<dbReference type="GO" id="GO:0015213">
    <property type="term" value="F:uridine transmembrane transporter activity"/>
    <property type="evidence" value="ECO:0007669"/>
    <property type="project" value="TreeGrafter"/>
</dbReference>
<feature type="transmembrane region" description="Helical" evidence="7">
    <location>
        <begin position="49"/>
        <end position="67"/>
    </location>
</feature>
<feature type="domain" description="Major facilitator superfamily (MFS) profile" evidence="8">
    <location>
        <begin position="12"/>
        <end position="387"/>
    </location>
</feature>
<feature type="transmembrane region" description="Helical" evidence="7">
    <location>
        <begin position="296"/>
        <end position="320"/>
    </location>
</feature>
<keyword evidence="6 7" id="KW-0472">Membrane</keyword>
<comment type="subcellular location">
    <subcellularLocation>
        <location evidence="1">Cell membrane</location>
        <topology evidence="1">Multi-pass membrane protein</topology>
    </subcellularLocation>
</comment>
<evidence type="ECO:0000256" key="2">
    <source>
        <dbReference type="ARBA" id="ARBA00022448"/>
    </source>
</evidence>
<evidence type="ECO:0000256" key="5">
    <source>
        <dbReference type="ARBA" id="ARBA00022989"/>
    </source>
</evidence>
<keyword evidence="2" id="KW-0813">Transport</keyword>
<dbReference type="PANTHER" id="PTHR23522:SF4">
    <property type="entry name" value="NUCLEOSIDE PERMEASE NUPG-RELATED"/>
    <property type="match status" value="1"/>
</dbReference>
<dbReference type="GO" id="GO:0015212">
    <property type="term" value="F:cytidine transmembrane transporter activity"/>
    <property type="evidence" value="ECO:0007669"/>
    <property type="project" value="TreeGrafter"/>
</dbReference>
<accession>A0A1E5LCG1</accession>
<dbReference type="STRING" id="1305675.BFG57_03230"/>
<evidence type="ECO:0000256" key="3">
    <source>
        <dbReference type="ARBA" id="ARBA00022475"/>
    </source>
</evidence>
<protein>
    <submittedName>
        <fullName evidence="9">MFS transporter</fullName>
    </submittedName>
</protein>
<dbReference type="PROSITE" id="PS00217">
    <property type="entry name" value="SUGAR_TRANSPORT_2"/>
    <property type="match status" value="1"/>
</dbReference>
<keyword evidence="4 7" id="KW-0812">Transmembrane</keyword>
<dbReference type="InterPro" id="IPR020846">
    <property type="entry name" value="MFS_dom"/>
</dbReference>
<dbReference type="GO" id="GO:0005886">
    <property type="term" value="C:plasma membrane"/>
    <property type="evidence" value="ECO:0007669"/>
    <property type="project" value="UniProtKB-SubCell"/>
</dbReference>
<evidence type="ECO:0000256" key="1">
    <source>
        <dbReference type="ARBA" id="ARBA00004651"/>
    </source>
</evidence>
<name>A0A1E5LCG1_9BACI</name>
<dbReference type="InterPro" id="IPR024989">
    <property type="entry name" value="MFS_assoc_dom"/>
</dbReference>
<feature type="transmembrane region" description="Helical" evidence="7">
    <location>
        <begin position="18"/>
        <end position="37"/>
    </location>
</feature>
<evidence type="ECO:0000256" key="7">
    <source>
        <dbReference type="SAM" id="Phobius"/>
    </source>
</evidence>
<keyword evidence="3" id="KW-1003">Cell membrane</keyword>
<dbReference type="PANTHER" id="PTHR23522">
    <property type="entry name" value="BLL5896 PROTEIN"/>
    <property type="match status" value="1"/>
</dbReference>
<dbReference type="Proteomes" id="UP000095209">
    <property type="component" value="Unassembled WGS sequence"/>
</dbReference>
<reference evidence="9 10" key="1">
    <citation type="submission" date="2016-08" db="EMBL/GenBank/DDBJ databases">
        <title>Genome of Bacillus solimangrovi GH2-4.</title>
        <authorList>
            <person name="Lim S."/>
            <person name="Kim B.-C."/>
        </authorList>
    </citation>
    <scope>NUCLEOTIDE SEQUENCE [LARGE SCALE GENOMIC DNA]</scope>
    <source>
        <strain evidence="9 10">GH2-4</strain>
    </source>
</reference>